<sequence>MSVVIARVRASDQGKYYCGIDKTGSDWYEALSIVVGKPAPQPVKHLVESAFEPATKEEAAWMGNEEAARGGMDPTVQKAMAKCQGNKACTLALLQKEELKINTSCWLCLQMSHSWRAAPLTVATLKETRCLIPRQMTEVLTAADDIEKGRIPKRKPGPDCKGTPWDNKSEVMIPPLRVVHTQGDVCVCQLRPRLKLKAGWSDCRIRIDIRNGTANNCTANIDGTLTAFTCPFNRPSDSSPAAVWVCGDRAYHDLPEKGWTGCCYPALMNVGTSVYLPSEEHKGESRKKRSVNILPGALPEKYNGYKLSDPWTTPGANIGWSLFLGVGTAVSINKNNGLAWTVMAIANSTENALTMVNDEMKQLRDAVIQNRLVLDMLTSESGGICKMLGTSCCFHIPDYSDNITNIIAHMRMAVKEPERAHDVWGEWLTSMWGGWGYWLCNTVLPIVAVGFLLLLCLPCIFQLISSSVQRLVKPSVSHQISHQAVCLLKIGSIPKQKALACFLTSFTNLRE</sequence>
<keyword evidence="12" id="KW-0325">Glycoprotein</keyword>
<evidence type="ECO:0000256" key="5">
    <source>
        <dbReference type="ARBA" id="ARBA00022581"/>
    </source>
</evidence>
<keyword evidence="11" id="KW-1015">Disulfide bond</keyword>
<dbReference type="RefSeq" id="XP_042610176.1">
    <property type="nucleotide sequence ID" value="XM_042754242.1"/>
</dbReference>
<evidence type="ECO:0000256" key="2">
    <source>
        <dbReference type="ARBA" id="ARBA00004531"/>
    </source>
</evidence>
<dbReference type="AlphaFoldDB" id="A0A9R0AVP2"/>
<proteinExistence type="predicted"/>
<dbReference type="PANTHER" id="PTHR10424:SF81">
    <property type="entry name" value="ERVV2 PROTEIN"/>
    <property type="match status" value="1"/>
</dbReference>
<protein>
    <submittedName>
        <fullName evidence="15">Uncharacterized protein LOC122143672</fullName>
    </submittedName>
</protein>
<organism evidence="15">
    <name type="scientific">Cyprinus carpio</name>
    <name type="common">Common carp</name>
    <dbReference type="NCBI Taxonomy" id="7962"/>
    <lineage>
        <taxon>Eukaryota</taxon>
        <taxon>Metazoa</taxon>
        <taxon>Chordata</taxon>
        <taxon>Craniata</taxon>
        <taxon>Vertebrata</taxon>
        <taxon>Euteleostomi</taxon>
        <taxon>Actinopterygii</taxon>
        <taxon>Neopterygii</taxon>
        <taxon>Teleostei</taxon>
        <taxon>Ostariophysi</taxon>
        <taxon>Cypriniformes</taxon>
        <taxon>Cyprinidae</taxon>
        <taxon>Cyprininae</taxon>
        <taxon>Cyprinus</taxon>
    </lineage>
</organism>
<keyword evidence="9 14" id="KW-0472">Membrane</keyword>
<keyword evidence="4" id="KW-1032">Host cell membrane</keyword>
<reference evidence="15" key="1">
    <citation type="submission" date="2025-08" db="UniProtKB">
        <authorList>
            <consortium name="RefSeq"/>
        </authorList>
    </citation>
    <scope>IDENTIFICATION</scope>
    <source>
        <tissue evidence="15">Muscle</tissue>
    </source>
</reference>
<name>A0A9R0AVP2_CYPCA</name>
<evidence type="ECO:0000256" key="6">
    <source>
        <dbReference type="ARBA" id="ARBA00022692"/>
    </source>
</evidence>
<evidence type="ECO:0000256" key="13">
    <source>
        <dbReference type="ARBA" id="ARBA00023288"/>
    </source>
</evidence>
<evidence type="ECO:0000256" key="3">
    <source>
        <dbReference type="ARBA" id="ARBA00004563"/>
    </source>
</evidence>
<comment type="subcellular location">
    <subcellularLocation>
        <location evidence="1">Host cell membrane</location>
        <topology evidence="1">Single-pass type I membrane protein</topology>
    </subcellularLocation>
    <subcellularLocation>
        <location evidence="2">Host endomembrane system</location>
        <topology evidence="2">Peripheral membrane protein</topology>
    </subcellularLocation>
    <subcellularLocation>
        <location evidence="3">Virion membrane</location>
        <topology evidence="3">Single-pass type I membrane protein</topology>
    </subcellularLocation>
</comment>
<gene>
    <name evidence="15" type="primary">LOC122143672</name>
</gene>
<dbReference type="Proteomes" id="UP001155660">
    <property type="component" value="Unplaced"/>
</dbReference>
<evidence type="ECO:0000256" key="1">
    <source>
        <dbReference type="ARBA" id="ARBA00004402"/>
    </source>
</evidence>
<evidence type="ECO:0000256" key="4">
    <source>
        <dbReference type="ARBA" id="ARBA00022511"/>
    </source>
</evidence>
<dbReference type="PANTHER" id="PTHR10424">
    <property type="entry name" value="VIRAL ENVELOPE PROTEIN"/>
    <property type="match status" value="1"/>
</dbReference>
<evidence type="ECO:0000256" key="14">
    <source>
        <dbReference type="SAM" id="Phobius"/>
    </source>
</evidence>
<evidence type="ECO:0000256" key="10">
    <source>
        <dbReference type="ARBA" id="ARBA00023139"/>
    </source>
</evidence>
<keyword evidence="5" id="KW-0945">Host-virus interaction</keyword>
<evidence type="ECO:0000256" key="7">
    <source>
        <dbReference type="ARBA" id="ARBA00022870"/>
    </source>
</evidence>
<keyword evidence="6 14" id="KW-0812">Transmembrane</keyword>
<keyword evidence="13" id="KW-0449">Lipoprotein</keyword>
<keyword evidence="8 14" id="KW-1133">Transmembrane helix</keyword>
<evidence type="ECO:0000256" key="8">
    <source>
        <dbReference type="ARBA" id="ARBA00022989"/>
    </source>
</evidence>
<evidence type="ECO:0000256" key="9">
    <source>
        <dbReference type="ARBA" id="ARBA00023136"/>
    </source>
</evidence>
<keyword evidence="10" id="KW-0564">Palmitate</keyword>
<evidence type="ECO:0000313" key="15">
    <source>
        <dbReference type="RefSeq" id="XP_042610176.1"/>
    </source>
</evidence>
<dbReference type="Pfam" id="PF00429">
    <property type="entry name" value="TLV_coat"/>
    <property type="match status" value="1"/>
</dbReference>
<accession>A0A9R0AVP2</accession>
<dbReference type="InterPro" id="IPR018154">
    <property type="entry name" value="TLV/ENV_coat_polyprotein"/>
</dbReference>
<evidence type="ECO:0000256" key="11">
    <source>
        <dbReference type="ARBA" id="ARBA00023157"/>
    </source>
</evidence>
<dbReference type="OrthoDB" id="9950230at2759"/>
<keyword evidence="7" id="KW-1043">Host membrane</keyword>
<dbReference type="GeneID" id="122143672"/>
<evidence type="ECO:0000256" key="12">
    <source>
        <dbReference type="ARBA" id="ARBA00023180"/>
    </source>
</evidence>
<feature type="transmembrane region" description="Helical" evidence="14">
    <location>
        <begin position="435"/>
        <end position="461"/>
    </location>
</feature>
<dbReference type="KEGG" id="ccar:122143672"/>